<feature type="compositionally biased region" description="Polar residues" evidence="1">
    <location>
        <begin position="8"/>
        <end position="22"/>
    </location>
</feature>
<keyword evidence="3" id="KW-1185">Reference proteome</keyword>
<evidence type="ECO:0000313" key="3">
    <source>
        <dbReference type="Proteomes" id="UP000316079"/>
    </source>
</evidence>
<dbReference type="InterPro" id="IPR034609">
    <property type="entry name" value="Syce2"/>
</dbReference>
<dbReference type="PANTHER" id="PTHR28398:SF1">
    <property type="entry name" value="SYNAPTONEMAL COMPLEX CENTRAL ELEMENT PROTEIN 2"/>
    <property type="match status" value="1"/>
</dbReference>
<dbReference type="GO" id="GO:0000801">
    <property type="term" value="C:central element"/>
    <property type="evidence" value="ECO:0007669"/>
    <property type="project" value="InterPro"/>
</dbReference>
<sequence>MKVMAQHFFTNSGTSTMQSTPKTGHLHAKVPNDGLNSSGDTLSFISLDDSNEQQTDDSGLGASKALSRNTPANSMLGDVSMVSPTNSKVNEIGKKAQDLVERINERRAVDQEIMNTFEELLIKEVRGVCQQMRDQMCLYYEEYSQGMESSFAELSELLERCSQISLELQGASHTLETINKSLQHSTEH</sequence>
<dbReference type="STRING" id="623744.A0A553R523"/>
<dbReference type="AlphaFoldDB" id="A0A553R523"/>
<feature type="compositionally biased region" description="Polar residues" evidence="1">
    <location>
        <begin position="34"/>
        <end position="44"/>
    </location>
</feature>
<accession>A0A553R523</accession>
<protein>
    <recommendedName>
        <fullName evidence="4">Synaptonemal complex central element protein 2</fullName>
    </recommendedName>
</protein>
<evidence type="ECO:0008006" key="4">
    <source>
        <dbReference type="Google" id="ProtNLM"/>
    </source>
</evidence>
<dbReference type="PANTHER" id="PTHR28398">
    <property type="entry name" value="SYNAPTONEMAL COMPLEX CENTRAL ELEMENT PROTEIN 2"/>
    <property type="match status" value="1"/>
</dbReference>
<evidence type="ECO:0000313" key="2">
    <source>
        <dbReference type="EMBL" id="TRY97289.1"/>
    </source>
</evidence>
<dbReference type="GO" id="GO:0007130">
    <property type="term" value="P:synaptonemal complex assembly"/>
    <property type="evidence" value="ECO:0007669"/>
    <property type="project" value="InterPro"/>
</dbReference>
<dbReference type="EMBL" id="SRMA01025234">
    <property type="protein sequence ID" value="TRY97289.1"/>
    <property type="molecule type" value="Genomic_DNA"/>
</dbReference>
<evidence type="ECO:0000256" key="1">
    <source>
        <dbReference type="SAM" id="MobiDB-lite"/>
    </source>
</evidence>
<dbReference type="Proteomes" id="UP000316079">
    <property type="component" value="Unassembled WGS sequence"/>
</dbReference>
<proteinExistence type="predicted"/>
<dbReference type="OrthoDB" id="6142414at2759"/>
<gene>
    <name evidence="2" type="ORF">DNTS_020582</name>
</gene>
<reference evidence="2 3" key="1">
    <citation type="journal article" date="2019" name="Sci. Data">
        <title>Hybrid genome assembly and annotation of Danionella translucida.</title>
        <authorList>
            <person name="Kadobianskyi M."/>
            <person name="Schulze L."/>
            <person name="Schuelke M."/>
            <person name="Judkewitz B."/>
        </authorList>
    </citation>
    <scope>NUCLEOTIDE SEQUENCE [LARGE SCALE GENOMIC DNA]</scope>
    <source>
        <strain evidence="2 3">Bolton</strain>
    </source>
</reference>
<name>A0A553R523_9TELE</name>
<feature type="region of interest" description="Disordered" evidence="1">
    <location>
        <begin position="1"/>
        <end position="73"/>
    </location>
</feature>
<comment type="caution">
    <text evidence="2">The sequence shown here is derived from an EMBL/GenBank/DDBJ whole genome shotgun (WGS) entry which is preliminary data.</text>
</comment>
<organism evidence="2 3">
    <name type="scientific">Danionella cerebrum</name>
    <dbReference type="NCBI Taxonomy" id="2873325"/>
    <lineage>
        <taxon>Eukaryota</taxon>
        <taxon>Metazoa</taxon>
        <taxon>Chordata</taxon>
        <taxon>Craniata</taxon>
        <taxon>Vertebrata</taxon>
        <taxon>Euteleostomi</taxon>
        <taxon>Actinopterygii</taxon>
        <taxon>Neopterygii</taxon>
        <taxon>Teleostei</taxon>
        <taxon>Ostariophysi</taxon>
        <taxon>Cypriniformes</taxon>
        <taxon>Danionidae</taxon>
        <taxon>Danioninae</taxon>
        <taxon>Danionella</taxon>
    </lineage>
</organism>